<reference evidence="2 3" key="1">
    <citation type="submission" date="2011-02" db="EMBL/GenBank/DDBJ databases">
        <title>The Genome Sequence of Sphaeroforma arctica JP610.</title>
        <authorList>
            <consortium name="The Broad Institute Genome Sequencing Platform"/>
            <person name="Russ C."/>
            <person name="Cuomo C."/>
            <person name="Young S.K."/>
            <person name="Zeng Q."/>
            <person name="Gargeya S."/>
            <person name="Alvarado L."/>
            <person name="Berlin A."/>
            <person name="Chapman S.B."/>
            <person name="Chen Z."/>
            <person name="Freedman E."/>
            <person name="Gellesch M."/>
            <person name="Goldberg J."/>
            <person name="Griggs A."/>
            <person name="Gujja S."/>
            <person name="Heilman E."/>
            <person name="Heiman D."/>
            <person name="Howarth C."/>
            <person name="Mehta T."/>
            <person name="Neiman D."/>
            <person name="Pearson M."/>
            <person name="Roberts A."/>
            <person name="Saif S."/>
            <person name="Shea T."/>
            <person name="Shenoy N."/>
            <person name="Sisk P."/>
            <person name="Stolte C."/>
            <person name="Sykes S."/>
            <person name="White J."/>
            <person name="Yandava C."/>
            <person name="Burger G."/>
            <person name="Gray M.W."/>
            <person name="Holland P.W.H."/>
            <person name="King N."/>
            <person name="Lang F.B.F."/>
            <person name="Roger A.J."/>
            <person name="Ruiz-Trillo I."/>
            <person name="Haas B."/>
            <person name="Nusbaum C."/>
            <person name="Birren B."/>
        </authorList>
    </citation>
    <scope>NUCLEOTIDE SEQUENCE [LARGE SCALE GENOMIC DNA]</scope>
    <source>
        <strain evidence="2 3">JP610</strain>
    </source>
</reference>
<accession>A0A0L0G959</accession>
<dbReference type="RefSeq" id="XP_014159318.1">
    <property type="nucleotide sequence ID" value="XM_014303843.1"/>
</dbReference>
<evidence type="ECO:0000313" key="2">
    <source>
        <dbReference type="EMBL" id="KNC85416.1"/>
    </source>
</evidence>
<proteinExistence type="predicted"/>
<protein>
    <submittedName>
        <fullName evidence="2">Uncharacterized protein</fullName>
    </submittedName>
</protein>
<dbReference type="GeneID" id="25902919"/>
<feature type="region of interest" description="Disordered" evidence="1">
    <location>
        <begin position="19"/>
        <end position="59"/>
    </location>
</feature>
<keyword evidence="3" id="KW-1185">Reference proteome</keyword>
<dbReference type="AlphaFoldDB" id="A0A0L0G959"/>
<name>A0A0L0G959_9EUKA</name>
<dbReference type="Proteomes" id="UP000054560">
    <property type="component" value="Unassembled WGS sequence"/>
</dbReference>
<evidence type="ECO:0000256" key="1">
    <source>
        <dbReference type="SAM" id="MobiDB-lite"/>
    </source>
</evidence>
<sequence length="260" mass="28514">MAIEPKQVLCQQPSVTECTKVNNMPQNSNSIPASGTDSSHYSDSKVGANNENRANNKGLDTLNANERSILDIELMKLAGDDYSGDSEADEESIEELAPEVRAYIDQAPDARNKFAHAVGGKVRTVDFPMCVEEIYEQAAKRIGGLLELTQKGMLMQIPHGLPATSTRGVQFTHRETGAHVMIMHTVLYARNGRGDKCGYASEGIWVVSKFTATKQPIWRCVVEPKELETASMNSFDKFVLHLQNAQNQAKVASASPFSPQ</sequence>
<gene>
    <name evidence="2" type="ORF">SARC_02415</name>
</gene>
<feature type="compositionally biased region" description="Polar residues" evidence="1">
    <location>
        <begin position="19"/>
        <end position="55"/>
    </location>
</feature>
<dbReference type="EMBL" id="KQ241703">
    <property type="protein sequence ID" value="KNC85416.1"/>
    <property type="molecule type" value="Genomic_DNA"/>
</dbReference>
<evidence type="ECO:0000313" key="3">
    <source>
        <dbReference type="Proteomes" id="UP000054560"/>
    </source>
</evidence>
<organism evidence="2 3">
    <name type="scientific">Sphaeroforma arctica JP610</name>
    <dbReference type="NCBI Taxonomy" id="667725"/>
    <lineage>
        <taxon>Eukaryota</taxon>
        <taxon>Ichthyosporea</taxon>
        <taxon>Ichthyophonida</taxon>
        <taxon>Sphaeroforma</taxon>
    </lineage>
</organism>